<evidence type="ECO:0000259" key="2">
    <source>
        <dbReference type="Pfam" id="PF12702"/>
    </source>
</evidence>
<dbReference type="Gene3D" id="2.40.128.280">
    <property type="match status" value="1"/>
</dbReference>
<sequence>MNNKHRFRGITFLFAAFILSTMVACNSSNNQLIGSWVEPIPGQEDNIQGFKLEADGNASSINMSTLKYESWSNNGKQLLLTGKSIGNGVTFEFTDTLLIQKITADSLILNRGQGQWSYVRQK</sequence>
<evidence type="ECO:0000313" key="4">
    <source>
        <dbReference type="Proteomes" id="UP000198964"/>
    </source>
</evidence>
<dbReference type="PROSITE" id="PS51257">
    <property type="entry name" value="PROKAR_LIPOPROTEIN"/>
    <property type="match status" value="1"/>
</dbReference>
<dbReference type="AlphaFoldDB" id="A0A1I2BKB0"/>
<name>A0A1I2BKB0_9BACT</name>
<organism evidence="3 4">
    <name type="scientific">Sunxiuqinia elliptica</name>
    <dbReference type="NCBI Taxonomy" id="655355"/>
    <lineage>
        <taxon>Bacteria</taxon>
        <taxon>Pseudomonadati</taxon>
        <taxon>Bacteroidota</taxon>
        <taxon>Bacteroidia</taxon>
        <taxon>Marinilabiliales</taxon>
        <taxon>Prolixibacteraceae</taxon>
        <taxon>Sunxiuqinia</taxon>
    </lineage>
</organism>
<proteinExistence type="predicted"/>
<accession>A0A1I2BKB0</accession>
<evidence type="ECO:0000313" key="3">
    <source>
        <dbReference type="EMBL" id="SFE55670.1"/>
    </source>
</evidence>
<dbReference type="RefSeq" id="WP_170846826.1">
    <property type="nucleotide sequence ID" value="NZ_FONW01000001.1"/>
</dbReference>
<reference evidence="3 4" key="1">
    <citation type="submission" date="2016-10" db="EMBL/GenBank/DDBJ databases">
        <authorList>
            <person name="de Groot N.N."/>
        </authorList>
    </citation>
    <scope>NUCLEOTIDE SEQUENCE [LARGE SCALE GENOMIC DNA]</scope>
    <source>
        <strain evidence="3 4">CGMCC 1.9156</strain>
    </source>
</reference>
<dbReference type="Pfam" id="PF12702">
    <property type="entry name" value="Lipocalin_3"/>
    <property type="match status" value="1"/>
</dbReference>
<feature type="chain" id="PRO_5011761622" evidence="1">
    <location>
        <begin position="25"/>
        <end position="122"/>
    </location>
</feature>
<keyword evidence="4" id="KW-1185">Reference proteome</keyword>
<dbReference type="InterPro" id="IPR024311">
    <property type="entry name" value="Lipocalin-like"/>
</dbReference>
<feature type="signal peptide" evidence="1">
    <location>
        <begin position="1"/>
        <end position="24"/>
    </location>
</feature>
<dbReference type="Proteomes" id="UP000198964">
    <property type="component" value="Unassembled WGS sequence"/>
</dbReference>
<evidence type="ECO:0000256" key="1">
    <source>
        <dbReference type="SAM" id="SignalP"/>
    </source>
</evidence>
<keyword evidence="1" id="KW-0732">Signal</keyword>
<dbReference type="EMBL" id="FONW01000001">
    <property type="protein sequence ID" value="SFE55670.1"/>
    <property type="molecule type" value="Genomic_DNA"/>
</dbReference>
<protein>
    <submittedName>
        <fullName evidence="3">Lipocalin-like</fullName>
    </submittedName>
</protein>
<feature type="domain" description="Lipocalin-like" evidence="2">
    <location>
        <begin position="29"/>
        <end position="121"/>
    </location>
</feature>
<gene>
    <name evidence="3" type="ORF">SAMN05216283_101418</name>
</gene>